<dbReference type="SUPFAM" id="SSF103481">
    <property type="entry name" value="Multidrug resistance efflux transporter EmrE"/>
    <property type="match status" value="1"/>
</dbReference>
<dbReference type="InterPro" id="IPR000390">
    <property type="entry name" value="Small_drug/metabolite_transptr"/>
</dbReference>
<evidence type="ECO:0000256" key="5">
    <source>
        <dbReference type="ARBA" id="ARBA00022989"/>
    </source>
</evidence>
<protein>
    <submittedName>
        <fullName evidence="9">Multidrug efflux SMR transporter</fullName>
    </submittedName>
</protein>
<evidence type="ECO:0000256" key="8">
    <source>
        <dbReference type="SAM" id="Phobius"/>
    </source>
</evidence>
<dbReference type="Proteomes" id="UP001501237">
    <property type="component" value="Unassembled WGS sequence"/>
</dbReference>
<evidence type="ECO:0000256" key="3">
    <source>
        <dbReference type="ARBA" id="ARBA00022475"/>
    </source>
</evidence>
<dbReference type="PANTHER" id="PTHR30561">
    <property type="entry name" value="SMR FAMILY PROTON-DEPENDENT DRUG EFFLUX TRANSPORTER SUGE"/>
    <property type="match status" value="1"/>
</dbReference>
<name>A0ABP6QDL2_9ACTN</name>
<comment type="caution">
    <text evidence="9">The sequence shown here is derived from an EMBL/GenBank/DDBJ whole genome shotgun (WGS) entry which is preliminary data.</text>
</comment>
<dbReference type="PANTHER" id="PTHR30561:SF1">
    <property type="entry name" value="MULTIDRUG TRANSPORTER EMRE"/>
    <property type="match status" value="1"/>
</dbReference>
<evidence type="ECO:0000256" key="1">
    <source>
        <dbReference type="ARBA" id="ARBA00004651"/>
    </source>
</evidence>
<keyword evidence="5 8" id="KW-1133">Transmembrane helix</keyword>
<evidence type="ECO:0000256" key="4">
    <source>
        <dbReference type="ARBA" id="ARBA00022692"/>
    </source>
</evidence>
<dbReference type="InterPro" id="IPR037185">
    <property type="entry name" value="EmrE-like"/>
</dbReference>
<dbReference type="Pfam" id="PF00893">
    <property type="entry name" value="Multi_Drug_Res"/>
    <property type="match status" value="1"/>
</dbReference>
<evidence type="ECO:0000313" key="9">
    <source>
        <dbReference type="EMBL" id="GAA3222371.1"/>
    </source>
</evidence>
<dbReference type="InterPro" id="IPR045324">
    <property type="entry name" value="Small_multidrug_res"/>
</dbReference>
<evidence type="ECO:0000256" key="2">
    <source>
        <dbReference type="ARBA" id="ARBA00022448"/>
    </source>
</evidence>
<keyword evidence="4 7" id="KW-0812">Transmembrane</keyword>
<feature type="transmembrane region" description="Helical" evidence="8">
    <location>
        <begin position="57"/>
        <end position="78"/>
    </location>
</feature>
<organism evidence="9 10">
    <name type="scientific">Actinocorallia longicatena</name>
    <dbReference type="NCBI Taxonomy" id="111803"/>
    <lineage>
        <taxon>Bacteria</taxon>
        <taxon>Bacillati</taxon>
        <taxon>Actinomycetota</taxon>
        <taxon>Actinomycetes</taxon>
        <taxon>Streptosporangiales</taxon>
        <taxon>Thermomonosporaceae</taxon>
        <taxon>Actinocorallia</taxon>
    </lineage>
</organism>
<evidence type="ECO:0000256" key="7">
    <source>
        <dbReference type="RuleBase" id="RU003942"/>
    </source>
</evidence>
<dbReference type="Gene3D" id="1.10.3730.20">
    <property type="match status" value="1"/>
</dbReference>
<evidence type="ECO:0000313" key="10">
    <source>
        <dbReference type="Proteomes" id="UP001501237"/>
    </source>
</evidence>
<dbReference type="RefSeq" id="WP_344832227.1">
    <property type="nucleotide sequence ID" value="NZ_BAAAUV010000012.1"/>
</dbReference>
<comment type="subcellular location">
    <subcellularLocation>
        <location evidence="1 7">Cell membrane</location>
        <topology evidence="1 7">Multi-pass membrane protein</topology>
    </subcellularLocation>
</comment>
<reference evidence="10" key="1">
    <citation type="journal article" date="2019" name="Int. J. Syst. Evol. Microbiol.">
        <title>The Global Catalogue of Microorganisms (GCM) 10K type strain sequencing project: providing services to taxonomists for standard genome sequencing and annotation.</title>
        <authorList>
            <consortium name="The Broad Institute Genomics Platform"/>
            <consortium name="The Broad Institute Genome Sequencing Center for Infectious Disease"/>
            <person name="Wu L."/>
            <person name="Ma J."/>
        </authorList>
    </citation>
    <scope>NUCLEOTIDE SEQUENCE [LARGE SCALE GENOMIC DNA]</scope>
    <source>
        <strain evidence="10">JCM 9377</strain>
    </source>
</reference>
<comment type="similarity">
    <text evidence="7">Belongs to the drug/metabolite transporter (DMT) superfamily. Small multidrug resistance (SMR) (TC 2.A.7.1) family.</text>
</comment>
<dbReference type="EMBL" id="BAAAUV010000012">
    <property type="protein sequence ID" value="GAA3222371.1"/>
    <property type="molecule type" value="Genomic_DNA"/>
</dbReference>
<proteinExistence type="inferred from homology"/>
<accession>A0ABP6QDL2</accession>
<gene>
    <name evidence="9" type="ORF">GCM10010468_48160</name>
</gene>
<sequence>MPWIILAGAIACEVVATLTLRGLADGFRIGPTLLVIAGYAMSFVLMAMALRSLNVGLVYAIWSGAGTAAVAGVAAVLYGEHLNLTAITGMLLIVGGVVVLAFSGAAGH</sequence>
<feature type="transmembrane region" description="Helical" evidence="8">
    <location>
        <begin position="84"/>
        <end position="106"/>
    </location>
</feature>
<keyword evidence="6 8" id="KW-0472">Membrane</keyword>
<keyword evidence="3" id="KW-1003">Cell membrane</keyword>
<keyword evidence="2" id="KW-0813">Transport</keyword>
<evidence type="ECO:0000256" key="6">
    <source>
        <dbReference type="ARBA" id="ARBA00023136"/>
    </source>
</evidence>
<feature type="transmembrane region" description="Helical" evidence="8">
    <location>
        <begin position="32"/>
        <end position="50"/>
    </location>
</feature>
<keyword evidence="10" id="KW-1185">Reference proteome</keyword>